<protein>
    <submittedName>
        <fullName evidence="6">Expressed protein</fullName>
    </submittedName>
</protein>
<dbReference type="GO" id="GO:0008270">
    <property type="term" value="F:zinc ion binding"/>
    <property type="evidence" value="ECO:0007669"/>
    <property type="project" value="UniProtKB-KW"/>
</dbReference>
<organism evidence="7">
    <name type="scientific">Schizophyllum commune (strain H4-8 / FGSC 9210)</name>
    <name type="common">Split gill fungus</name>
    <dbReference type="NCBI Taxonomy" id="578458"/>
    <lineage>
        <taxon>Eukaryota</taxon>
        <taxon>Fungi</taxon>
        <taxon>Dikarya</taxon>
        <taxon>Basidiomycota</taxon>
        <taxon>Agaricomycotina</taxon>
        <taxon>Agaricomycetes</taxon>
        <taxon>Agaricomycetidae</taxon>
        <taxon>Agaricales</taxon>
        <taxon>Schizophyllaceae</taxon>
        <taxon>Schizophyllum</taxon>
    </lineage>
</organism>
<dbReference type="OMA" id="AMAFEYS"/>
<dbReference type="PROSITE" id="PS50865">
    <property type="entry name" value="ZF_MYND_2"/>
    <property type="match status" value="1"/>
</dbReference>
<dbReference type="InParanoid" id="D8Q715"/>
<evidence type="ECO:0000259" key="5">
    <source>
        <dbReference type="PROSITE" id="PS50865"/>
    </source>
</evidence>
<dbReference type="OrthoDB" id="3020010at2759"/>
<keyword evidence="7" id="KW-1185">Reference proteome</keyword>
<evidence type="ECO:0000256" key="2">
    <source>
        <dbReference type="ARBA" id="ARBA00022771"/>
    </source>
</evidence>
<evidence type="ECO:0000256" key="4">
    <source>
        <dbReference type="PROSITE-ProRule" id="PRU00134"/>
    </source>
</evidence>
<dbReference type="EMBL" id="GL377307">
    <property type="protein sequence ID" value="EFI95952.1"/>
    <property type="molecule type" value="Genomic_DNA"/>
</dbReference>
<feature type="domain" description="MYND-type" evidence="5">
    <location>
        <begin position="296"/>
        <end position="344"/>
    </location>
</feature>
<dbReference type="Proteomes" id="UP000007431">
    <property type="component" value="Unassembled WGS sequence"/>
</dbReference>
<dbReference type="Pfam" id="PF01753">
    <property type="entry name" value="zf-MYND"/>
    <property type="match status" value="1"/>
</dbReference>
<dbReference type="HOGENOM" id="CLU_698598_0_0_1"/>
<keyword evidence="3" id="KW-0862">Zinc</keyword>
<dbReference type="RefSeq" id="XP_003030855.1">
    <property type="nucleotide sequence ID" value="XM_003030809.1"/>
</dbReference>
<evidence type="ECO:0000256" key="1">
    <source>
        <dbReference type="ARBA" id="ARBA00022723"/>
    </source>
</evidence>
<gene>
    <name evidence="6" type="ORF">SCHCODRAFT_85318</name>
</gene>
<proteinExistence type="predicted"/>
<dbReference type="KEGG" id="scm:SCHCO_02629781"/>
<evidence type="ECO:0000313" key="6">
    <source>
        <dbReference type="EMBL" id="EFI95952.1"/>
    </source>
</evidence>
<reference evidence="6 7" key="1">
    <citation type="journal article" date="2010" name="Nat. Biotechnol.">
        <title>Genome sequence of the model mushroom Schizophyllum commune.</title>
        <authorList>
            <person name="Ohm R.A."/>
            <person name="de Jong J.F."/>
            <person name="Lugones L.G."/>
            <person name="Aerts A."/>
            <person name="Kothe E."/>
            <person name="Stajich J.E."/>
            <person name="de Vries R.P."/>
            <person name="Record E."/>
            <person name="Levasseur A."/>
            <person name="Baker S.E."/>
            <person name="Bartholomew K.A."/>
            <person name="Coutinho P.M."/>
            <person name="Erdmann S."/>
            <person name="Fowler T.J."/>
            <person name="Gathman A.C."/>
            <person name="Lombard V."/>
            <person name="Henrissat B."/>
            <person name="Knabe N."/>
            <person name="Kuees U."/>
            <person name="Lilly W.W."/>
            <person name="Lindquist E."/>
            <person name="Lucas S."/>
            <person name="Magnuson J.K."/>
            <person name="Piumi F."/>
            <person name="Raudaskoski M."/>
            <person name="Salamov A."/>
            <person name="Schmutz J."/>
            <person name="Schwarze F.W.M.R."/>
            <person name="vanKuyk P.A."/>
            <person name="Horton J.S."/>
            <person name="Grigoriev I.V."/>
            <person name="Woesten H.A.B."/>
        </authorList>
    </citation>
    <scope>NUCLEOTIDE SEQUENCE [LARGE SCALE GENOMIC DNA]</scope>
    <source>
        <strain evidence="7">H4-8 / FGSC 9210</strain>
    </source>
</reference>
<evidence type="ECO:0000313" key="7">
    <source>
        <dbReference type="Proteomes" id="UP000007431"/>
    </source>
</evidence>
<accession>D8Q715</accession>
<dbReference type="VEuPathDB" id="FungiDB:SCHCODRAFT_02629781"/>
<dbReference type="SUPFAM" id="SSF144232">
    <property type="entry name" value="HIT/MYND zinc finger-like"/>
    <property type="match status" value="1"/>
</dbReference>
<name>D8Q715_SCHCM</name>
<sequence>MSSGIVRKFRTRDGVSTLVVFPKTQDAIDRPEEWNRQWEEFYQHPDFPGPTQLVNGYRGIRNPRANLDFFFFSDLLEQTRHLHRHFLKFCRHQAFVDAFSKSWLRAKPEDRKQHALNAIANVCGTTDNINNARAYCPEILNMKNLVYEGDGIGFIHLLERMRHTDISVRAPHEIRTYSPQWDKFLEEWGKTSHTQVEELCLAEVMGLRFKMLCWIVLYTTFSFLGLSLPKINVTKERYPKGDETAARSLKHIEVLERAATVGELAMACGDTKEADERFRQHERDHRKMMAGRRVACARCLSFQDESQERFKRCVKCWEQKRDVSYCSRKCQVEDWKSGRHKIVCGKAIDMQTARIYSDTRPRESLQRDPEEPIPDREWKEVMRLYKMLEPTLDLD</sequence>
<dbReference type="Gene3D" id="6.10.140.2220">
    <property type="match status" value="1"/>
</dbReference>
<keyword evidence="2 4" id="KW-0863">Zinc-finger</keyword>
<dbReference type="InterPro" id="IPR002893">
    <property type="entry name" value="Znf_MYND"/>
</dbReference>
<keyword evidence="1" id="KW-0479">Metal-binding</keyword>
<dbReference type="GeneID" id="9592500"/>
<dbReference type="AlphaFoldDB" id="D8Q715"/>
<evidence type="ECO:0000256" key="3">
    <source>
        <dbReference type="ARBA" id="ARBA00022833"/>
    </source>
</evidence>